<dbReference type="Proteomes" id="UP000886611">
    <property type="component" value="Unassembled WGS sequence"/>
</dbReference>
<dbReference type="Gene3D" id="2.10.25.10">
    <property type="entry name" value="Laminin"/>
    <property type="match status" value="2"/>
</dbReference>
<feature type="non-terminal residue" evidence="5">
    <location>
        <position position="1"/>
    </location>
</feature>
<feature type="domain" description="VWFD" evidence="4">
    <location>
        <begin position="1"/>
        <end position="193"/>
    </location>
</feature>
<feature type="region of interest" description="Disordered" evidence="3">
    <location>
        <begin position="1"/>
        <end position="23"/>
    </location>
</feature>
<feature type="domain" description="VWFD" evidence="4">
    <location>
        <begin position="452"/>
        <end position="686"/>
    </location>
</feature>
<dbReference type="SUPFAM" id="SSF57567">
    <property type="entry name" value="Serine protease inhibitors"/>
    <property type="match status" value="2"/>
</dbReference>
<proteinExistence type="predicted"/>
<dbReference type="GO" id="GO:0031012">
    <property type="term" value="C:extracellular matrix"/>
    <property type="evidence" value="ECO:0007669"/>
    <property type="project" value="TreeGrafter"/>
</dbReference>
<dbReference type="InterPro" id="IPR050780">
    <property type="entry name" value="Mucin_vWF_Thrombospondin_sf"/>
</dbReference>
<dbReference type="PROSITE" id="PS51233">
    <property type="entry name" value="VWFD"/>
    <property type="match status" value="2"/>
</dbReference>
<dbReference type="SMART" id="SM00832">
    <property type="entry name" value="C8"/>
    <property type="match status" value="3"/>
</dbReference>
<evidence type="ECO:0000256" key="1">
    <source>
        <dbReference type="ARBA" id="ARBA00023157"/>
    </source>
</evidence>
<feature type="compositionally biased region" description="Polar residues" evidence="3">
    <location>
        <begin position="11"/>
        <end position="23"/>
    </location>
</feature>
<dbReference type="AlphaFoldDB" id="A0A8X7X786"/>
<dbReference type="InterPro" id="IPR002919">
    <property type="entry name" value="TIL_dom"/>
</dbReference>
<evidence type="ECO:0000313" key="5">
    <source>
        <dbReference type="EMBL" id="KAG2462997.1"/>
    </source>
</evidence>
<evidence type="ECO:0000256" key="3">
    <source>
        <dbReference type="SAM" id="MobiDB-lite"/>
    </source>
</evidence>
<sequence>MEDKGRHNEQSDNPTEDNLLNEQKASDIESSIIDNKPNVIASWFHKLKKVHSVLKTATGEVDELTQQIEMLVNNSLPFQNKANPPHSYRSRHFGEVLRHGALGVAGPHHGVRLEPPPVIRDVAKNVNLHLSGQRGGAVHKVKVSKNFHGRLCGLCGDFNGDPLENELLIDGIINNPFDFINLQKLDDPNEFCELLDPDGIVNYECGKNVSLCAHLLDLVAPDCVIEKQDYILRCQEDLCFNKLNPNPIGSCETLSEYSRACSLQKQPVANWRTTSFCSIGKCPGNQIYKECGMPCIPSCSNPQYVCTETCQIGCFCPPGLCGNYNDNSVDDFENNMGIRGGTGAQFANFWRLSKKCKPAKDKEIDPCNLSFLNAAYSEFHCGILLNKSSIFASCHSLVSPHQFYRRCRYEACNYEETSRFLCGALESYARACAEKGLILEKWREECMENCTITCPRQHEFSYNVRTCKHTCYSLQYPEICYQSMVPLEGCQCPNGTYLDNNGGCVIEEKCPCFLENGTAVALSQTVLINETSCTCQKGVFNCEPYKACPATCIHYGEGHFITFDNTFFNFDGACEYTMLTNITVELSNSTIKVTPQSAYGLLTLKTNYLYLMLSMGIPDTDNIISIIWNYNIQIIINVIQNTVMKLCGLCGNYNQLSSDDFIERNGASTTNVYDFGNSWREDPECLLAETPPDPCQKNSFRFAWAQKKCSILRSSVFAKCHSLLYYGNYYEACVHDACGCDMGGDCECVCNSIAVYAKECLDLGVCIDWRTPDFCPVYCDYFNTHVMVNKTFVYTEPESCAWHYQPCLCSSNSYQSVFNIEGECHDLVFRVMVQTNRDKGIDLPGPHALASPPAESESWSETVSEVGKEDLLISGELLELSLALSYLLSITANTPMSQQHQSHQLQLDSQLCL</sequence>
<accession>A0A8X7X786</accession>
<dbReference type="InterPro" id="IPR001846">
    <property type="entry name" value="VWF_type-D"/>
</dbReference>
<dbReference type="InterPro" id="IPR014853">
    <property type="entry name" value="VWF/SSPO/ZAN-like_Cys-rich_dom"/>
</dbReference>
<dbReference type="Pfam" id="PF01826">
    <property type="entry name" value="TIL"/>
    <property type="match status" value="2"/>
</dbReference>
<comment type="caution">
    <text evidence="5">The sequence shown here is derived from an EMBL/GenBank/DDBJ whole genome shotgun (WGS) entry which is preliminary data.</text>
</comment>
<dbReference type="FunFam" id="2.10.25.10:FF:000674">
    <property type="entry name" value="Mucin-2"/>
    <property type="match status" value="1"/>
</dbReference>
<reference evidence="5 6" key="1">
    <citation type="journal article" date="2021" name="Cell">
        <title>Tracing the genetic footprints of vertebrate landing in non-teleost ray-finned fishes.</title>
        <authorList>
            <person name="Bi X."/>
            <person name="Wang K."/>
            <person name="Yang L."/>
            <person name="Pan H."/>
            <person name="Jiang H."/>
            <person name="Wei Q."/>
            <person name="Fang M."/>
            <person name="Yu H."/>
            <person name="Zhu C."/>
            <person name="Cai Y."/>
            <person name="He Y."/>
            <person name="Gan X."/>
            <person name="Zeng H."/>
            <person name="Yu D."/>
            <person name="Zhu Y."/>
            <person name="Jiang H."/>
            <person name="Qiu Q."/>
            <person name="Yang H."/>
            <person name="Zhang Y.E."/>
            <person name="Wang W."/>
            <person name="Zhu M."/>
            <person name="He S."/>
            <person name="Zhang G."/>
        </authorList>
    </citation>
    <scope>NUCLEOTIDE SEQUENCE [LARGE SCALE GENOMIC DNA]</scope>
    <source>
        <strain evidence="5">Bchr_013</strain>
    </source>
</reference>
<feature type="compositionally biased region" description="Basic and acidic residues" evidence="3">
    <location>
        <begin position="1"/>
        <end position="10"/>
    </location>
</feature>
<evidence type="ECO:0000313" key="6">
    <source>
        <dbReference type="Proteomes" id="UP000886611"/>
    </source>
</evidence>
<keyword evidence="1" id="KW-1015">Disulfide bond</keyword>
<dbReference type="InterPro" id="IPR036084">
    <property type="entry name" value="Ser_inhib-like_sf"/>
</dbReference>
<name>A0A8X7X786_POLSE</name>
<feature type="non-terminal residue" evidence="5">
    <location>
        <position position="913"/>
    </location>
</feature>
<dbReference type="Pfam" id="PF00094">
    <property type="entry name" value="VWD"/>
    <property type="match status" value="2"/>
</dbReference>
<dbReference type="SMART" id="SM00216">
    <property type="entry name" value="VWD"/>
    <property type="match status" value="1"/>
</dbReference>
<keyword evidence="2" id="KW-0325">Glycoprotein</keyword>
<dbReference type="EMBL" id="JAATIS010004040">
    <property type="protein sequence ID" value="KAG2462997.1"/>
    <property type="molecule type" value="Genomic_DNA"/>
</dbReference>
<protein>
    <submittedName>
        <fullName evidence="5">MUC6 protein</fullName>
    </submittedName>
</protein>
<dbReference type="Pfam" id="PF08742">
    <property type="entry name" value="C8"/>
    <property type="match status" value="3"/>
</dbReference>
<organism evidence="5 6">
    <name type="scientific">Polypterus senegalus</name>
    <name type="common">Senegal bichir</name>
    <dbReference type="NCBI Taxonomy" id="55291"/>
    <lineage>
        <taxon>Eukaryota</taxon>
        <taxon>Metazoa</taxon>
        <taxon>Chordata</taxon>
        <taxon>Craniata</taxon>
        <taxon>Vertebrata</taxon>
        <taxon>Euteleostomi</taxon>
        <taxon>Actinopterygii</taxon>
        <taxon>Polypteriformes</taxon>
        <taxon>Polypteridae</taxon>
        <taxon>Polypterus</taxon>
    </lineage>
</organism>
<gene>
    <name evidence="5" type="primary">Muc6_0</name>
    <name evidence="5" type="ORF">GTO96_0000570</name>
</gene>
<evidence type="ECO:0000259" key="4">
    <source>
        <dbReference type="PROSITE" id="PS51233"/>
    </source>
</evidence>
<dbReference type="GO" id="GO:0005615">
    <property type="term" value="C:extracellular space"/>
    <property type="evidence" value="ECO:0007669"/>
    <property type="project" value="TreeGrafter"/>
</dbReference>
<keyword evidence="6" id="KW-1185">Reference proteome</keyword>
<dbReference type="CDD" id="cd19941">
    <property type="entry name" value="TIL"/>
    <property type="match status" value="2"/>
</dbReference>
<dbReference type="PANTHER" id="PTHR11339:SF264">
    <property type="entry name" value="MUCIN-6"/>
    <property type="match status" value="1"/>
</dbReference>
<evidence type="ECO:0000256" key="2">
    <source>
        <dbReference type="ARBA" id="ARBA00023180"/>
    </source>
</evidence>
<dbReference type="PANTHER" id="PTHR11339">
    <property type="entry name" value="EXTRACELLULAR MATRIX GLYCOPROTEIN RELATED"/>
    <property type="match status" value="1"/>
</dbReference>